<dbReference type="Proteomes" id="UP000828390">
    <property type="component" value="Unassembled WGS sequence"/>
</dbReference>
<protein>
    <submittedName>
        <fullName evidence="2">Uncharacterized protein</fullName>
    </submittedName>
</protein>
<comment type="caution">
    <text evidence="2">The sequence shown here is derived from an EMBL/GenBank/DDBJ whole genome shotgun (WGS) entry which is preliminary data.</text>
</comment>
<dbReference type="EMBL" id="JAIWYP010000001">
    <property type="protein sequence ID" value="KAH3897093.1"/>
    <property type="molecule type" value="Genomic_DNA"/>
</dbReference>
<reference evidence="2" key="1">
    <citation type="journal article" date="2019" name="bioRxiv">
        <title>The Genome of the Zebra Mussel, Dreissena polymorpha: A Resource for Invasive Species Research.</title>
        <authorList>
            <person name="McCartney M.A."/>
            <person name="Auch B."/>
            <person name="Kono T."/>
            <person name="Mallez S."/>
            <person name="Zhang Y."/>
            <person name="Obille A."/>
            <person name="Becker A."/>
            <person name="Abrahante J.E."/>
            <person name="Garbe J."/>
            <person name="Badalamenti J.P."/>
            <person name="Herman A."/>
            <person name="Mangelson H."/>
            <person name="Liachko I."/>
            <person name="Sullivan S."/>
            <person name="Sone E.D."/>
            <person name="Koren S."/>
            <person name="Silverstein K.A.T."/>
            <person name="Beckman K.B."/>
            <person name="Gohl D.M."/>
        </authorList>
    </citation>
    <scope>NUCLEOTIDE SEQUENCE</scope>
    <source>
        <strain evidence="2">Duluth1</strain>
        <tissue evidence="2">Whole animal</tissue>
    </source>
</reference>
<keyword evidence="3" id="KW-1185">Reference proteome</keyword>
<feature type="region of interest" description="Disordered" evidence="1">
    <location>
        <begin position="1"/>
        <end position="44"/>
    </location>
</feature>
<feature type="compositionally biased region" description="Low complexity" evidence="1">
    <location>
        <begin position="11"/>
        <end position="23"/>
    </location>
</feature>
<accession>A0A9D4NIA3</accession>
<evidence type="ECO:0000256" key="1">
    <source>
        <dbReference type="SAM" id="MobiDB-lite"/>
    </source>
</evidence>
<gene>
    <name evidence="2" type="ORF">DPMN_021277</name>
</gene>
<proteinExistence type="predicted"/>
<organism evidence="2 3">
    <name type="scientific">Dreissena polymorpha</name>
    <name type="common">Zebra mussel</name>
    <name type="synonym">Mytilus polymorpha</name>
    <dbReference type="NCBI Taxonomy" id="45954"/>
    <lineage>
        <taxon>Eukaryota</taxon>
        <taxon>Metazoa</taxon>
        <taxon>Spiralia</taxon>
        <taxon>Lophotrochozoa</taxon>
        <taxon>Mollusca</taxon>
        <taxon>Bivalvia</taxon>
        <taxon>Autobranchia</taxon>
        <taxon>Heteroconchia</taxon>
        <taxon>Euheterodonta</taxon>
        <taxon>Imparidentia</taxon>
        <taxon>Neoheterodontei</taxon>
        <taxon>Myida</taxon>
        <taxon>Dreissenoidea</taxon>
        <taxon>Dreissenidae</taxon>
        <taxon>Dreissena</taxon>
    </lineage>
</organism>
<evidence type="ECO:0000313" key="2">
    <source>
        <dbReference type="EMBL" id="KAH3897093.1"/>
    </source>
</evidence>
<name>A0A9D4NIA3_DREPO</name>
<sequence>MLSDKEQLRDISSIGTQSSHGSSVFSVQNQGQYPAPFPMGKSTRQHRYFEVVGTVQKTSD</sequence>
<evidence type="ECO:0000313" key="3">
    <source>
        <dbReference type="Proteomes" id="UP000828390"/>
    </source>
</evidence>
<dbReference type="AlphaFoldDB" id="A0A9D4NIA3"/>
<reference evidence="2" key="2">
    <citation type="submission" date="2020-11" db="EMBL/GenBank/DDBJ databases">
        <authorList>
            <person name="McCartney M.A."/>
            <person name="Auch B."/>
            <person name="Kono T."/>
            <person name="Mallez S."/>
            <person name="Becker A."/>
            <person name="Gohl D.M."/>
            <person name="Silverstein K.A.T."/>
            <person name="Koren S."/>
            <person name="Bechman K.B."/>
            <person name="Herman A."/>
            <person name="Abrahante J.E."/>
            <person name="Garbe J."/>
        </authorList>
    </citation>
    <scope>NUCLEOTIDE SEQUENCE</scope>
    <source>
        <strain evidence="2">Duluth1</strain>
        <tissue evidence="2">Whole animal</tissue>
    </source>
</reference>